<feature type="compositionally biased region" description="Basic residues" evidence="1">
    <location>
        <begin position="440"/>
        <end position="470"/>
    </location>
</feature>
<dbReference type="Proteomes" id="UP000297245">
    <property type="component" value="Unassembled WGS sequence"/>
</dbReference>
<dbReference type="EMBL" id="ML179167">
    <property type="protein sequence ID" value="THU96896.1"/>
    <property type="molecule type" value="Genomic_DNA"/>
</dbReference>
<feature type="region of interest" description="Disordered" evidence="1">
    <location>
        <begin position="438"/>
        <end position="562"/>
    </location>
</feature>
<proteinExistence type="predicted"/>
<feature type="region of interest" description="Disordered" evidence="1">
    <location>
        <begin position="869"/>
        <end position="987"/>
    </location>
</feature>
<feature type="compositionally biased region" description="Gly residues" evidence="1">
    <location>
        <begin position="492"/>
        <end position="501"/>
    </location>
</feature>
<reference evidence="2 3" key="1">
    <citation type="journal article" date="2019" name="Nat. Ecol. Evol.">
        <title>Megaphylogeny resolves global patterns of mushroom evolution.</title>
        <authorList>
            <person name="Varga T."/>
            <person name="Krizsan K."/>
            <person name="Foldi C."/>
            <person name="Dima B."/>
            <person name="Sanchez-Garcia M."/>
            <person name="Sanchez-Ramirez S."/>
            <person name="Szollosi G.J."/>
            <person name="Szarkandi J.G."/>
            <person name="Papp V."/>
            <person name="Albert L."/>
            <person name="Andreopoulos W."/>
            <person name="Angelini C."/>
            <person name="Antonin V."/>
            <person name="Barry K.W."/>
            <person name="Bougher N.L."/>
            <person name="Buchanan P."/>
            <person name="Buyck B."/>
            <person name="Bense V."/>
            <person name="Catcheside P."/>
            <person name="Chovatia M."/>
            <person name="Cooper J."/>
            <person name="Damon W."/>
            <person name="Desjardin D."/>
            <person name="Finy P."/>
            <person name="Geml J."/>
            <person name="Haridas S."/>
            <person name="Hughes K."/>
            <person name="Justo A."/>
            <person name="Karasinski D."/>
            <person name="Kautmanova I."/>
            <person name="Kiss B."/>
            <person name="Kocsube S."/>
            <person name="Kotiranta H."/>
            <person name="LaButti K.M."/>
            <person name="Lechner B.E."/>
            <person name="Liimatainen K."/>
            <person name="Lipzen A."/>
            <person name="Lukacs Z."/>
            <person name="Mihaltcheva S."/>
            <person name="Morgado L.N."/>
            <person name="Niskanen T."/>
            <person name="Noordeloos M.E."/>
            <person name="Ohm R.A."/>
            <person name="Ortiz-Santana B."/>
            <person name="Ovrebo C."/>
            <person name="Racz N."/>
            <person name="Riley R."/>
            <person name="Savchenko A."/>
            <person name="Shiryaev A."/>
            <person name="Soop K."/>
            <person name="Spirin V."/>
            <person name="Szebenyi C."/>
            <person name="Tomsovsky M."/>
            <person name="Tulloss R.E."/>
            <person name="Uehling J."/>
            <person name="Grigoriev I.V."/>
            <person name="Vagvolgyi C."/>
            <person name="Papp T."/>
            <person name="Martin F.M."/>
            <person name="Miettinen O."/>
            <person name="Hibbett D.S."/>
            <person name="Nagy L.G."/>
        </authorList>
    </citation>
    <scope>NUCLEOTIDE SEQUENCE [LARGE SCALE GENOMIC DNA]</scope>
    <source>
        <strain evidence="2 3">CBS 962.96</strain>
    </source>
</reference>
<name>A0A4S8M3Y9_DENBC</name>
<keyword evidence="3" id="KW-1185">Reference proteome</keyword>
<feature type="compositionally biased region" description="Polar residues" evidence="1">
    <location>
        <begin position="502"/>
        <end position="514"/>
    </location>
</feature>
<feature type="compositionally biased region" description="Polar residues" evidence="1">
    <location>
        <begin position="912"/>
        <end position="931"/>
    </location>
</feature>
<evidence type="ECO:0000313" key="3">
    <source>
        <dbReference type="Proteomes" id="UP000297245"/>
    </source>
</evidence>
<feature type="compositionally biased region" description="Basic residues" evidence="1">
    <location>
        <begin position="69"/>
        <end position="82"/>
    </location>
</feature>
<feature type="compositionally biased region" description="Low complexity" evidence="1">
    <location>
        <begin position="8"/>
        <end position="40"/>
    </location>
</feature>
<organism evidence="2 3">
    <name type="scientific">Dendrothele bispora (strain CBS 962.96)</name>
    <dbReference type="NCBI Taxonomy" id="1314807"/>
    <lineage>
        <taxon>Eukaryota</taxon>
        <taxon>Fungi</taxon>
        <taxon>Dikarya</taxon>
        <taxon>Basidiomycota</taxon>
        <taxon>Agaricomycotina</taxon>
        <taxon>Agaricomycetes</taxon>
        <taxon>Agaricomycetidae</taxon>
        <taxon>Agaricales</taxon>
        <taxon>Agaricales incertae sedis</taxon>
        <taxon>Dendrothele</taxon>
    </lineage>
</organism>
<gene>
    <name evidence="2" type="ORF">K435DRAFT_965768</name>
</gene>
<feature type="compositionally biased region" description="Basic and acidic residues" evidence="1">
    <location>
        <begin position="85"/>
        <end position="103"/>
    </location>
</feature>
<feature type="compositionally biased region" description="Basic and acidic residues" evidence="1">
    <location>
        <begin position="881"/>
        <end position="891"/>
    </location>
</feature>
<feature type="compositionally biased region" description="Pro residues" evidence="1">
    <location>
        <begin position="548"/>
        <end position="562"/>
    </location>
</feature>
<evidence type="ECO:0000313" key="2">
    <source>
        <dbReference type="EMBL" id="THU96896.1"/>
    </source>
</evidence>
<feature type="region of interest" description="Disordered" evidence="1">
    <location>
        <begin position="702"/>
        <end position="729"/>
    </location>
</feature>
<dbReference type="OrthoDB" id="420046at2759"/>
<dbReference type="AlphaFoldDB" id="A0A4S8M3Y9"/>
<feature type="compositionally biased region" description="Low complexity" evidence="1">
    <location>
        <begin position="892"/>
        <end position="911"/>
    </location>
</feature>
<feature type="region of interest" description="Disordered" evidence="1">
    <location>
        <begin position="213"/>
        <end position="232"/>
    </location>
</feature>
<feature type="region of interest" description="Disordered" evidence="1">
    <location>
        <begin position="1"/>
        <end position="104"/>
    </location>
</feature>
<feature type="compositionally biased region" description="Basic and acidic residues" evidence="1">
    <location>
        <begin position="1021"/>
        <end position="1048"/>
    </location>
</feature>
<feature type="compositionally biased region" description="Acidic residues" evidence="1">
    <location>
        <begin position="524"/>
        <end position="541"/>
    </location>
</feature>
<feature type="region of interest" description="Disordered" evidence="1">
    <location>
        <begin position="1019"/>
        <end position="1065"/>
    </location>
</feature>
<protein>
    <submittedName>
        <fullName evidence="2">Uncharacterized protein</fullName>
    </submittedName>
</protein>
<feature type="compositionally biased region" description="Basic residues" evidence="1">
    <location>
        <begin position="478"/>
        <end position="491"/>
    </location>
</feature>
<sequence>MSSSPITSLSRFNSSVNSSMQSHMNGSTSEPHSPTTPTTPNEYIDEDDAENKESIVEINGDEDGEHTVSQKKKKKKKPKKSATAKAKEAAEKAAKMKEAESAEARPSVLCISRNKHWRYISSYHGPWLQLPIELLESLLALNLDPATLSSETPPLLNPPFSASTGSNVPNMNVPGGNVRLRDRGLQSLNVSDTNGIFTNPNAYTTLDLTFPSPAPNSIPTPKTGTAPPPPIDPGVFRSVASIRRLIDEAAELSVRATSGLSAAELGSMRGSPNGFGGGGYGGGYGGGSAWTAAQTLGINPNTLAGGRNSGAGRNVAMSAMRIHRLRALAVQKLAEAYKQDEIASSVMVMQGGSVFDDIAERVLRVDPDDANAKYVHFFHEKIPSRQLAESTTTRTLDELISAHPHRLEYFRTRGIVHCFRDEYQQAIRDFTHALKEARAVRKSRSSHSTHSHQTKRHSFGGGHTHGHSHNRSSGVHTPTKHSKMPKKKGKAGGKGGKGGRTNGQAPPNGTSSAARTKLGGDSGGDVDGEDGYEDAEDEQDRDGDPNTNTPPPHPSVLPDAPDPIEPQLLFLRGSAFLQQAVWLIEQAVLKLEGIDPSQPRTSSNGTVLTDNGDLRLCYLQDGKYGGVEVGNPQGPLGVNDGIKVKAYQEVLGDKKFKEQIFGMIRKSIRDHEKFLGHFDSLEVQPPYSSDQEHQGAFITEVDMSGNGKGKGVDEEDFEELEEKRKKKEEKDELKRKVEYAFYLSESIRPGNQGVPPTPTPSPGTASSTATSNGSQLVLSGSYMLEGPGSSVLPPPTIFTTYHPLLVEAHFSILLCLLLLGDFQKILPTFIRTAALVDGLEGYPVFLPPRSMAQAEFVEILERLAGGWKRGAETDEEASTAEQRRKDVEKVASTRSSTPTSSTSGEASTSVSGIGSSAANSGYSTPMTSSVDLSEPFDSSSRSVLNSGSSSSGCPSGSRSTPTNAATPVPTCSSSKVPRPDHGGDSRLAREDAPEALDALRILLAPVVARQKLRAEQAAAEKATEKAERRERAASRAKDKSGGDKEEGSKASVGGGGEKKKPMSINIPLHGPRVEVVLAWLGGVHLPELDF</sequence>
<evidence type="ECO:0000256" key="1">
    <source>
        <dbReference type="SAM" id="MobiDB-lite"/>
    </source>
</evidence>
<feature type="region of interest" description="Disordered" evidence="1">
    <location>
        <begin position="747"/>
        <end position="772"/>
    </location>
</feature>
<feature type="compositionally biased region" description="Basic and acidic residues" evidence="1">
    <location>
        <begin position="977"/>
        <end position="987"/>
    </location>
</feature>
<feature type="compositionally biased region" description="Polar residues" evidence="1">
    <location>
        <begin position="960"/>
        <end position="975"/>
    </location>
</feature>
<feature type="compositionally biased region" description="Low complexity" evidence="1">
    <location>
        <begin position="762"/>
        <end position="772"/>
    </location>
</feature>
<accession>A0A4S8M3Y9</accession>
<feature type="compositionally biased region" description="Low complexity" evidence="1">
    <location>
        <begin position="938"/>
        <end position="959"/>
    </location>
</feature>